<evidence type="ECO:0000313" key="2">
    <source>
        <dbReference type="EMBL" id="KAL1529410.1"/>
    </source>
</evidence>
<dbReference type="EMBL" id="JBGBPQ010000001">
    <property type="protein sequence ID" value="KAL1529410.1"/>
    <property type="molecule type" value="Genomic_DNA"/>
</dbReference>
<comment type="caution">
    <text evidence="2">The sequence shown here is derived from an EMBL/GenBank/DDBJ whole genome shotgun (WGS) entry which is preliminary data.</text>
</comment>
<dbReference type="Proteomes" id="UP001515480">
    <property type="component" value="Unassembled WGS sequence"/>
</dbReference>
<organism evidence="2 3">
    <name type="scientific">Prymnesium parvum</name>
    <name type="common">Toxic golden alga</name>
    <dbReference type="NCBI Taxonomy" id="97485"/>
    <lineage>
        <taxon>Eukaryota</taxon>
        <taxon>Haptista</taxon>
        <taxon>Haptophyta</taxon>
        <taxon>Prymnesiophyceae</taxon>
        <taxon>Prymnesiales</taxon>
        <taxon>Prymnesiaceae</taxon>
        <taxon>Prymnesium</taxon>
    </lineage>
</organism>
<dbReference type="PANTHER" id="PTHR32094:SF5">
    <property type="entry name" value="FANCONI ANEMIA GROUP E PROTEIN"/>
    <property type="match status" value="1"/>
</dbReference>
<dbReference type="GO" id="GO:0036297">
    <property type="term" value="P:interstrand cross-link repair"/>
    <property type="evidence" value="ECO:0007669"/>
    <property type="project" value="InterPro"/>
</dbReference>
<dbReference type="InterPro" id="IPR039685">
    <property type="entry name" value="FANCE"/>
</dbReference>
<gene>
    <name evidence="2" type="ORF">AB1Y20_000359</name>
</gene>
<sequence length="346" mass="37554">MASLWADEANEVAAHSLQRLRQALLRDRPTPAALLLAPFIPPCAAPAVPSKDDKSRKRKADDCSDAREAGSLPLRPAEDRPTHPTSPSSASSAVPDIATRPKVDEGIASPRAPQGSLASEVVAILSGAKASFHDAELDDETRAALCERAVLTLLSLEPSRVAEGCQLLQLDEAPVEALLSLCRAMASSDCSAQLAASVTSCVLLPRVIRVDEPASRSLFQSLLALQSLHPRVLVQSLMLPMLQRGAALNEPQTELLSQLIKQLHAPQLITLVVELLLQHADANVDLLSKSLKFSHVMFTLVNQYNAELVKHIPLVRRTVDKLETFMKRSALSVIDRLEKREATIRE</sequence>
<evidence type="ECO:0000313" key="3">
    <source>
        <dbReference type="Proteomes" id="UP001515480"/>
    </source>
</evidence>
<evidence type="ECO:0008006" key="4">
    <source>
        <dbReference type="Google" id="ProtNLM"/>
    </source>
</evidence>
<keyword evidence="3" id="KW-1185">Reference proteome</keyword>
<name>A0AB34K553_PRYPA</name>
<dbReference type="PANTHER" id="PTHR32094">
    <property type="entry name" value="FANCONI ANEMIA GROUP E PROTEIN"/>
    <property type="match status" value="1"/>
</dbReference>
<reference evidence="2 3" key="1">
    <citation type="journal article" date="2024" name="Science">
        <title>Giant polyketide synthase enzymes in the biosynthesis of giant marine polyether toxins.</title>
        <authorList>
            <person name="Fallon T.R."/>
            <person name="Shende V.V."/>
            <person name="Wierzbicki I.H."/>
            <person name="Pendleton A.L."/>
            <person name="Watervoot N.F."/>
            <person name="Auber R.P."/>
            <person name="Gonzalez D.J."/>
            <person name="Wisecaver J.H."/>
            <person name="Moore B.S."/>
        </authorList>
    </citation>
    <scope>NUCLEOTIDE SEQUENCE [LARGE SCALE GENOMIC DNA]</scope>
    <source>
        <strain evidence="2 3">12B1</strain>
    </source>
</reference>
<proteinExistence type="predicted"/>
<dbReference type="GO" id="GO:0043240">
    <property type="term" value="C:Fanconi anaemia nuclear complex"/>
    <property type="evidence" value="ECO:0007669"/>
    <property type="project" value="InterPro"/>
</dbReference>
<feature type="compositionally biased region" description="Basic and acidic residues" evidence="1">
    <location>
        <begin position="50"/>
        <end position="68"/>
    </location>
</feature>
<dbReference type="AlphaFoldDB" id="A0AB34K553"/>
<evidence type="ECO:0000256" key="1">
    <source>
        <dbReference type="SAM" id="MobiDB-lite"/>
    </source>
</evidence>
<dbReference type="Gene3D" id="1.25.40.480">
    <property type="match status" value="1"/>
</dbReference>
<feature type="compositionally biased region" description="Low complexity" evidence="1">
    <location>
        <begin position="83"/>
        <end position="95"/>
    </location>
</feature>
<accession>A0AB34K553</accession>
<feature type="region of interest" description="Disordered" evidence="1">
    <location>
        <begin position="45"/>
        <end position="97"/>
    </location>
</feature>
<protein>
    <recommendedName>
        <fullName evidence="4">Fanconi Anaemia group E protein C-terminal domain-containing protein</fullName>
    </recommendedName>
</protein>